<reference evidence="3" key="3">
    <citation type="submission" date="2025-09" db="UniProtKB">
        <authorList>
            <consortium name="Ensembl"/>
        </authorList>
    </citation>
    <scope>IDENTIFICATION</scope>
</reference>
<name>H2ZAA6_CIOSA</name>
<reference evidence="4" key="1">
    <citation type="submission" date="2003-08" db="EMBL/GenBank/DDBJ databases">
        <authorList>
            <person name="Birren B."/>
            <person name="Nusbaum C."/>
            <person name="Abebe A."/>
            <person name="Abouelleil A."/>
            <person name="Adekoya E."/>
            <person name="Ait-zahra M."/>
            <person name="Allen N."/>
            <person name="Allen T."/>
            <person name="An P."/>
            <person name="Anderson M."/>
            <person name="Anderson S."/>
            <person name="Arachchi H."/>
            <person name="Armbruster J."/>
            <person name="Bachantsang P."/>
            <person name="Baldwin J."/>
            <person name="Barry A."/>
            <person name="Bayul T."/>
            <person name="Blitshsteyn B."/>
            <person name="Bloom T."/>
            <person name="Blye J."/>
            <person name="Boguslavskiy L."/>
            <person name="Borowsky M."/>
            <person name="Boukhgalter B."/>
            <person name="Brunache A."/>
            <person name="Butler J."/>
            <person name="Calixte N."/>
            <person name="Calvo S."/>
            <person name="Camarata J."/>
            <person name="Campo K."/>
            <person name="Chang J."/>
            <person name="Cheshatsang Y."/>
            <person name="Citroen M."/>
            <person name="Collymore A."/>
            <person name="Considine T."/>
            <person name="Cook A."/>
            <person name="Cooke P."/>
            <person name="Corum B."/>
            <person name="Cuomo C."/>
            <person name="David R."/>
            <person name="Dawoe T."/>
            <person name="Degray S."/>
            <person name="Dodge S."/>
            <person name="Dooley K."/>
            <person name="Dorje P."/>
            <person name="Dorjee K."/>
            <person name="Dorris L."/>
            <person name="Duffey N."/>
            <person name="Dupes A."/>
            <person name="Elkins T."/>
            <person name="Engels R."/>
            <person name="Erickson J."/>
            <person name="Farina A."/>
            <person name="Faro S."/>
            <person name="Ferreira P."/>
            <person name="Fischer H."/>
            <person name="Fitzgerald M."/>
            <person name="Foley K."/>
            <person name="Gage D."/>
            <person name="Galagan J."/>
            <person name="Gearin G."/>
            <person name="Gnerre S."/>
            <person name="Gnirke A."/>
            <person name="Goyette A."/>
            <person name="Graham J."/>
            <person name="Grandbois E."/>
            <person name="Gyaltsen K."/>
            <person name="Hafez N."/>
            <person name="Hagopian D."/>
            <person name="Hagos B."/>
            <person name="Hall J."/>
            <person name="Hatcher B."/>
            <person name="Heller A."/>
            <person name="Higgins H."/>
            <person name="Honan T."/>
            <person name="Horn A."/>
            <person name="Houde N."/>
            <person name="Hughes L."/>
            <person name="Hulme W."/>
            <person name="Husby E."/>
            <person name="Iliev I."/>
            <person name="Jaffe D."/>
            <person name="Jones C."/>
            <person name="Kamal M."/>
            <person name="Kamat A."/>
            <person name="Kamvysselis M."/>
            <person name="Karlsson E."/>
            <person name="Kells C."/>
            <person name="Kieu A."/>
            <person name="Kisner P."/>
            <person name="Kodira C."/>
            <person name="Kulbokas E."/>
            <person name="Labutti K."/>
            <person name="Lama D."/>
            <person name="Landers T."/>
            <person name="Leger J."/>
            <person name="Levine S."/>
            <person name="Lewis D."/>
            <person name="Lewis T."/>
            <person name="Lindblad-toh K."/>
            <person name="Liu X."/>
            <person name="Lokyitsang T."/>
            <person name="Lokyitsang Y."/>
            <person name="Lucien O."/>
            <person name="Lui A."/>
            <person name="Ma L.J."/>
            <person name="Mabbitt R."/>
            <person name="Macdonald J."/>
            <person name="Maclean C."/>
            <person name="Major J."/>
            <person name="Manning J."/>
            <person name="Marabella R."/>
            <person name="Maru K."/>
            <person name="Matthews C."/>
            <person name="Mauceli E."/>
            <person name="Mccarthy M."/>
            <person name="Mcdonough S."/>
            <person name="Mcghee T."/>
            <person name="Meldrim J."/>
            <person name="Meneus L."/>
            <person name="Mesirov J."/>
            <person name="Mihalev A."/>
            <person name="Mihova T."/>
            <person name="Mikkelsen T."/>
            <person name="Mlenga V."/>
            <person name="Moru K."/>
            <person name="Mozes J."/>
            <person name="Mulrain L."/>
            <person name="Munson G."/>
            <person name="Naylor J."/>
            <person name="Newes C."/>
            <person name="Nguyen C."/>
            <person name="Nguyen N."/>
            <person name="Nguyen T."/>
            <person name="Nicol R."/>
            <person name="Nielsen C."/>
            <person name="Nizzari M."/>
            <person name="Norbu C."/>
            <person name="Norbu N."/>
            <person name="O'donnell P."/>
            <person name="Okoawo O."/>
            <person name="O'leary S."/>
            <person name="Omotosho B."/>
            <person name="O'neill K."/>
            <person name="Osman S."/>
            <person name="Parker S."/>
            <person name="Perrin D."/>
            <person name="Phunkhang P."/>
            <person name="Piqani B."/>
            <person name="Purcell S."/>
            <person name="Rachupka T."/>
            <person name="Ramasamy U."/>
            <person name="Rameau R."/>
            <person name="Ray V."/>
            <person name="Raymond C."/>
            <person name="Retta R."/>
            <person name="Richardson S."/>
            <person name="Rise C."/>
            <person name="Rodriguez J."/>
            <person name="Rogers J."/>
            <person name="Rogov P."/>
            <person name="Rutman M."/>
            <person name="Schupbach R."/>
            <person name="Seaman C."/>
            <person name="Settipalli S."/>
            <person name="Sharpe T."/>
            <person name="Sheridan J."/>
            <person name="Sherpa N."/>
            <person name="Shi J."/>
            <person name="Smirnov S."/>
            <person name="Smith C."/>
            <person name="Sougnez C."/>
            <person name="Spencer B."/>
            <person name="Stalker J."/>
            <person name="Stange-thomann N."/>
            <person name="Stavropoulos S."/>
            <person name="Stetson K."/>
            <person name="Stone C."/>
            <person name="Stone S."/>
            <person name="Stubbs M."/>
            <person name="Talamas J."/>
            <person name="Tchuinga P."/>
            <person name="Tenzing P."/>
            <person name="Tesfaye S."/>
            <person name="Theodore J."/>
            <person name="Thoulutsang Y."/>
            <person name="Topham K."/>
            <person name="Towey S."/>
            <person name="Tsamla T."/>
            <person name="Tsomo N."/>
            <person name="Vallee D."/>
            <person name="Vassiliev H."/>
            <person name="Venkataraman V."/>
            <person name="Vinson J."/>
            <person name="Vo A."/>
            <person name="Wade C."/>
            <person name="Wang S."/>
            <person name="Wangchuk T."/>
            <person name="Wangdi T."/>
            <person name="Whittaker C."/>
            <person name="Wilkinson J."/>
            <person name="Wu Y."/>
            <person name="Wyman D."/>
            <person name="Yadav S."/>
            <person name="Yang S."/>
            <person name="Yang X."/>
            <person name="Yeager S."/>
            <person name="Yee E."/>
            <person name="Young G."/>
            <person name="Zainoun J."/>
            <person name="Zembeck L."/>
            <person name="Zimmer A."/>
            <person name="Zody M."/>
            <person name="Lander E."/>
        </authorList>
    </citation>
    <scope>NUCLEOTIDE SEQUENCE [LARGE SCALE GENOMIC DNA]</scope>
</reference>
<dbReference type="Ensembl" id="ENSCSAVT00000014686.1">
    <property type="protein sequence ID" value="ENSCSAVP00000014521.1"/>
    <property type="gene ID" value="ENSCSAVG00000008498.1"/>
</dbReference>
<dbReference type="Proteomes" id="UP000007875">
    <property type="component" value="Unassembled WGS sequence"/>
</dbReference>
<evidence type="ECO:0000313" key="3">
    <source>
        <dbReference type="Ensembl" id="ENSCSAVP00000014521.1"/>
    </source>
</evidence>
<evidence type="ECO:0000256" key="2">
    <source>
        <dbReference type="SAM" id="MobiDB-lite"/>
    </source>
</evidence>
<dbReference type="HOGENOM" id="CLU_1531994_0_0_1"/>
<feature type="compositionally biased region" description="Low complexity" evidence="2">
    <location>
        <begin position="118"/>
        <end position="133"/>
    </location>
</feature>
<keyword evidence="1" id="KW-0175">Coiled coil</keyword>
<dbReference type="AlphaFoldDB" id="H2ZAA6"/>
<proteinExistence type="predicted"/>
<organism evidence="3 4">
    <name type="scientific">Ciona savignyi</name>
    <name type="common">Pacific transparent sea squirt</name>
    <dbReference type="NCBI Taxonomy" id="51511"/>
    <lineage>
        <taxon>Eukaryota</taxon>
        <taxon>Metazoa</taxon>
        <taxon>Chordata</taxon>
        <taxon>Tunicata</taxon>
        <taxon>Ascidiacea</taxon>
        <taxon>Phlebobranchia</taxon>
        <taxon>Cionidae</taxon>
        <taxon>Ciona</taxon>
    </lineage>
</organism>
<feature type="region of interest" description="Disordered" evidence="2">
    <location>
        <begin position="112"/>
        <end position="151"/>
    </location>
</feature>
<evidence type="ECO:0000313" key="4">
    <source>
        <dbReference type="Proteomes" id="UP000007875"/>
    </source>
</evidence>
<sequence>MNTTIGFGLDNTSYMDIPDGRYGNANDDEDDGLSNLSTFELKQVLRNTRNQLSDSIREIADLRAACNQLNDKLEQIEIVIDEKTMENELLNQEKFVKESEILGLLSRIKDSEKHPDSRSSVSEDVVSEDGSLSFRSRHKSGEESDGMSNFSRKELHHKIQNLRKKLQNAEMVISL</sequence>
<dbReference type="InParanoid" id="H2ZAA6"/>
<protein>
    <submittedName>
        <fullName evidence="3">Uncharacterized protein</fullName>
    </submittedName>
</protein>
<reference evidence="3" key="2">
    <citation type="submission" date="2025-08" db="UniProtKB">
        <authorList>
            <consortium name="Ensembl"/>
        </authorList>
    </citation>
    <scope>IDENTIFICATION</scope>
</reference>
<feature type="coiled-coil region" evidence="1">
    <location>
        <begin position="45"/>
        <end position="93"/>
    </location>
</feature>
<evidence type="ECO:0000256" key="1">
    <source>
        <dbReference type="SAM" id="Coils"/>
    </source>
</evidence>
<accession>H2ZAA6</accession>
<keyword evidence="4" id="KW-1185">Reference proteome</keyword>